<evidence type="ECO:0000256" key="1">
    <source>
        <dbReference type="ARBA" id="ARBA00004496"/>
    </source>
</evidence>
<dbReference type="Gene3D" id="3.30.750.80">
    <property type="entry name" value="RNA methyltransferase domain (HRMD) like"/>
    <property type="match status" value="1"/>
</dbReference>
<dbReference type="EMBL" id="PGXC01000006">
    <property type="protein sequence ID" value="PKK90274.1"/>
    <property type="molecule type" value="Genomic_DNA"/>
</dbReference>
<evidence type="ECO:0000256" key="3">
    <source>
        <dbReference type="ARBA" id="ARBA00022552"/>
    </source>
</evidence>
<dbReference type="Proteomes" id="UP000233256">
    <property type="component" value="Unassembled WGS sequence"/>
</dbReference>
<dbReference type="GO" id="GO:0003723">
    <property type="term" value="F:RNA binding"/>
    <property type="evidence" value="ECO:0007669"/>
    <property type="project" value="UniProtKB-KW"/>
</dbReference>
<dbReference type="Pfam" id="PF10672">
    <property type="entry name" value="Methyltrans_SAM"/>
    <property type="match status" value="1"/>
</dbReference>
<comment type="similarity">
    <text evidence="8">Belongs to the methyltransferase superfamily. RlmI family.</text>
</comment>
<feature type="domain" description="PUA" evidence="9">
    <location>
        <begin position="7"/>
        <end position="89"/>
    </location>
</feature>
<evidence type="ECO:0000259" key="9">
    <source>
        <dbReference type="SMART" id="SM00359"/>
    </source>
</evidence>
<dbReference type="Gene3D" id="2.30.130.10">
    <property type="entry name" value="PUA domain"/>
    <property type="match status" value="1"/>
</dbReference>
<evidence type="ECO:0000256" key="8">
    <source>
        <dbReference type="ARBA" id="ARBA00038091"/>
    </source>
</evidence>
<evidence type="ECO:0000313" key="11">
    <source>
        <dbReference type="Proteomes" id="UP000233256"/>
    </source>
</evidence>
<dbReference type="SUPFAM" id="SSF88697">
    <property type="entry name" value="PUA domain-like"/>
    <property type="match status" value="1"/>
</dbReference>
<dbReference type="InterPro" id="IPR036974">
    <property type="entry name" value="PUA_sf"/>
</dbReference>
<keyword evidence="2" id="KW-0963">Cytoplasm</keyword>
<dbReference type="PANTHER" id="PTHR42873:SF1">
    <property type="entry name" value="S-ADENOSYLMETHIONINE-DEPENDENT METHYLTRANSFERASE DOMAIN-CONTAINING PROTEIN"/>
    <property type="match status" value="1"/>
</dbReference>
<evidence type="ECO:0000256" key="5">
    <source>
        <dbReference type="ARBA" id="ARBA00022679"/>
    </source>
</evidence>
<evidence type="ECO:0000256" key="6">
    <source>
        <dbReference type="ARBA" id="ARBA00022691"/>
    </source>
</evidence>
<proteinExistence type="inferred from homology"/>
<dbReference type="GO" id="GO:0008168">
    <property type="term" value="F:methyltransferase activity"/>
    <property type="evidence" value="ECO:0007669"/>
    <property type="project" value="UniProtKB-KW"/>
</dbReference>
<evidence type="ECO:0000256" key="2">
    <source>
        <dbReference type="ARBA" id="ARBA00022490"/>
    </source>
</evidence>
<dbReference type="AlphaFoldDB" id="A0A2N1PPL8"/>
<protein>
    <recommendedName>
        <fullName evidence="9">PUA domain-containing protein</fullName>
    </recommendedName>
</protein>
<dbReference type="InterPro" id="IPR015947">
    <property type="entry name" value="PUA-like_sf"/>
</dbReference>
<comment type="caution">
    <text evidence="10">The sequence shown here is derived from an EMBL/GenBank/DDBJ whole genome shotgun (WGS) entry which is preliminary data.</text>
</comment>
<dbReference type="GO" id="GO:0005737">
    <property type="term" value="C:cytoplasm"/>
    <property type="evidence" value="ECO:0007669"/>
    <property type="project" value="UniProtKB-SubCell"/>
</dbReference>
<dbReference type="SUPFAM" id="SSF53335">
    <property type="entry name" value="S-adenosyl-L-methionine-dependent methyltransferases"/>
    <property type="match status" value="1"/>
</dbReference>
<dbReference type="InterPro" id="IPR029063">
    <property type="entry name" value="SAM-dependent_MTases_sf"/>
</dbReference>
<dbReference type="InterPro" id="IPR019614">
    <property type="entry name" value="SAM-dep_methyl-trfase"/>
</dbReference>
<keyword evidence="6" id="KW-0949">S-adenosyl-L-methionine</keyword>
<keyword evidence="4" id="KW-0489">Methyltransferase</keyword>
<dbReference type="SMART" id="SM00359">
    <property type="entry name" value="PUA"/>
    <property type="match status" value="1"/>
</dbReference>
<sequence length="398" mass="43931">MKVNPANAVIIASGREKSIRNRHPWIFSGAISKTSGNPQQGELVKVQSSSGETLGYGTFSPKGSVRVRMITFDPSLPSGTLISDLAARACCNRVNDPFLRSTDAFRLIFAEADSLPGLVVDNFAGHLVVQSSDSGADSFMMEALKGISAVIDVKSVFERSDHSGRAVENLKPKIRQISGTTPEEIIFHEDNLKIRVDVRNGQKTGFFLDQRDNRRMIRELASGKTVINICSYTGGMSLAAAQGGAVRVISVDSSEDALEGFRKNLALNSLTISNEDIVKADMFRYIRDDSETISMCDLLIIDPPAFAKARNDVNRACRGYKELNMKAMQKMKKGSLLLTCSCSRHISRDLYRKVIFGAAVDAQRDVVILREWSHPSDHPINICHQEGEYLKSMLLRIE</sequence>
<dbReference type="GO" id="GO:0006364">
    <property type="term" value="P:rRNA processing"/>
    <property type="evidence" value="ECO:0007669"/>
    <property type="project" value="UniProtKB-KW"/>
</dbReference>
<dbReference type="PANTHER" id="PTHR42873">
    <property type="entry name" value="RIBOSOMAL RNA LARGE SUBUNIT METHYLTRANSFERASE"/>
    <property type="match status" value="1"/>
</dbReference>
<dbReference type="PROSITE" id="PS50890">
    <property type="entry name" value="PUA"/>
    <property type="match status" value="1"/>
</dbReference>
<organism evidence="10 11">
    <name type="scientific">Candidatus Wallbacteria bacterium HGW-Wallbacteria-1</name>
    <dbReference type="NCBI Taxonomy" id="2013854"/>
    <lineage>
        <taxon>Bacteria</taxon>
        <taxon>Candidatus Walliibacteriota</taxon>
    </lineage>
</organism>
<reference evidence="10 11" key="1">
    <citation type="journal article" date="2017" name="ISME J.">
        <title>Potential for microbial H2 and metal transformations associated with novel bacteria and archaea in deep terrestrial subsurface sediments.</title>
        <authorList>
            <person name="Hernsdorf A.W."/>
            <person name="Amano Y."/>
            <person name="Miyakawa K."/>
            <person name="Ise K."/>
            <person name="Suzuki Y."/>
            <person name="Anantharaman K."/>
            <person name="Probst A."/>
            <person name="Burstein D."/>
            <person name="Thomas B.C."/>
            <person name="Banfield J.F."/>
        </authorList>
    </citation>
    <scope>NUCLEOTIDE SEQUENCE [LARGE SCALE GENOMIC DNA]</scope>
    <source>
        <strain evidence="10">HGW-Wallbacteria-1</strain>
    </source>
</reference>
<evidence type="ECO:0000313" key="10">
    <source>
        <dbReference type="EMBL" id="PKK90274.1"/>
    </source>
</evidence>
<dbReference type="CDD" id="cd11572">
    <property type="entry name" value="RlmI_M_like"/>
    <property type="match status" value="1"/>
</dbReference>
<dbReference type="Pfam" id="PF17785">
    <property type="entry name" value="PUA_3"/>
    <property type="match status" value="1"/>
</dbReference>
<keyword evidence="3" id="KW-0698">rRNA processing</keyword>
<keyword evidence="7" id="KW-0694">RNA-binding</keyword>
<dbReference type="CDD" id="cd21153">
    <property type="entry name" value="PUA_RlmI"/>
    <property type="match status" value="1"/>
</dbReference>
<accession>A0A2N1PPL8</accession>
<evidence type="ECO:0000256" key="4">
    <source>
        <dbReference type="ARBA" id="ARBA00022603"/>
    </source>
</evidence>
<name>A0A2N1PPL8_9BACT</name>
<comment type="subcellular location">
    <subcellularLocation>
        <location evidence="1">Cytoplasm</location>
    </subcellularLocation>
</comment>
<dbReference type="GO" id="GO:0032259">
    <property type="term" value="P:methylation"/>
    <property type="evidence" value="ECO:0007669"/>
    <property type="project" value="UniProtKB-KW"/>
</dbReference>
<dbReference type="InterPro" id="IPR002478">
    <property type="entry name" value="PUA"/>
</dbReference>
<dbReference type="CDD" id="cd02440">
    <property type="entry name" value="AdoMet_MTases"/>
    <property type="match status" value="1"/>
</dbReference>
<evidence type="ECO:0000256" key="7">
    <source>
        <dbReference type="ARBA" id="ARBA00022884"/>
    </source>
</evidence>
<dbReference type="Gene3D" id="3.40.50.150">
    <property type="entry name" value="Vaccinia Virus protein VP39"/>
    <property type="match status" value="1"/>
</dbReference>
<gene>
    <name evidence="10" type="ORF">CVV64_09925</name>
</gene>
<dbReference type="InterPro" id="IPR041532">
    <property type="entry name" value="RlmI-like_PUA"/>
</dbReference>
<keyword evidence="5" id="KW-0808">Transferase</keyword>